<proteinExistence type="predicted"/>
<dbReference type="KEGG" id="npl:FGF80_17925"/>
<sequence length="257" mass="29547">MERGSDDGFCEIIEGTFSSSQVDRAGDQIPPEELDNLKDQIKSNPEKRKVLNEHNKDEVIGEIIDVWTEWGEEGEVYYLKGEFGIFEGNENVVREMKNGEKNALSIGGYSYPNIPKKEWGEREPDALVGVPVDEKKSFHSIIEAHDLKYRFKIEKALSETDVFEFLIENHEQVIELVKAITIWYIGRKSVDANIEIPNVTIYSKEVNVNVEKIVENTVVDLNEKTKEGDIVDKKQIRETVEREVKETVEQEIEETVE</sequence>
<gene>
    <name evidence="1" type="ORF">FGF80_17925</name>
</gene>
<name>A0A4P9TLN8_9EURY</name>
<dbReference type="Proteomes" id="UP000307562">
    <property type="component" value="Plasmid pNPA200"/>
</dbReference>
<organism evidence="1 2">
    <name type="scientific">Natrinema pallidum</name>
    <dbReference type="NCBI Taxonomy" id="69527"/>
    <lineage>
        <taxon>Archaea</taxon>
        <taxon>Methanobacteriati</taxon>
        <taxon>Methanobacteriota</taxon>
        <taxon>Stenosarchaea group</taxon>
        <taxon>Halobacteria</taxon>
        <taxon>Halobacteriales</taxon>
        <taxon>Natrialbaceae</taxon>
        <taxon>Natrinema</taxon>
    </lineage>
</organism>
<dbReference type="AlphaFoldDB" id="A0A4P9TLN8"/>
<keyword evidence="1" id="KW-0614">Plasmid</keyword>
<protein>
    <submittedName>
        <fullName evidence="1">Uncharacterized protein</fullName>
    </submittedName>
</protein>
<geneLocation type="plasmid" evidence="2">
    <name>pnpa200</name>
</geneLocation>
<keyword evidence="2" id="KW-1185">Reference proteome</keyword>
<reference evidence="2" key="1">
    <citation type="submission" date="2019-05" db="EMBL/GenBank/DDBJ databases">
        <title>Complete Genome Sequence and Methylation Pattern of the Halophilic Archaeon Natrinema pallidum BOL6-1.</title>
        <authorList>
            <person name="DasSarma P."/>
            <person name="DasSarma B.P."/>
            <person name="DasSarma S.L."/>
            <person name="Martinez F.L."/>
            <person name="Guzman D."/>
            <person name="Roberts R.J."/>
            <person name="DasSarma S."/>
        </authorList>
    </citation>
    <scope>NUCLEOTIDE SEQUENCE [LARGE SCALE GENOMIC DNA]</scope>
    <source>
        <strain evidence="2">BOL6-1</strain>
        <plasmid evidence="2">pnpa200</plasmid>
    </source>
</reference>
<evidence type="ECO:0000313" key="1">
    <source>
        <dbReference type="EMBL" id="QCW05122.1"/>
    </source>
</evidence>
<evidence type="ECO:0000313" key="2">
    <source>
        <dbReference type="Proteomes" id="UP000307562"/>
    </source>
</evidence>
<accession>A0A4P9TLN8</accession>
<dbReference type="EMBL" id="CP040638">
    <property type="protein sequence ID" value="QCW05122.1"/>
    <property type="molecule type" value="Genomic_DNA"/>
</dbReference>
<dbReference type="GeneID" id="96157927"/>
<dbReference type="RefSeq" id="WP_138655610.1">
    <property type="nucleotide sequence ID" value="NZ_CP040638.1"/>
</dbReference>